<dbReference type="CDD" id="cd21037">
    <property type="entry name" value="MLKL_NTD"/>
    <property type="match status" value="1"/>
</dbReference>
<dbReference type="InterPro" id="IPR036537">
    <property type="entry name" value="Adaptor_Cbl_N_dom_sf"/>
</dbReference>
<dbReference type="InterPro" id="IPR059179">
    <property type="entry name" value="MLKL-like_MCAfunc"/>
</dbReference>
<sequence>MTPLQTVTGLASRLIESCKTMKGNEEKSQRLAEGAQELLNILNGVENRDMDDAVKLALNRLVETLHEIDNDMLSITKLIQIKGNAEKIQDCTTRLGMASNNFQVAIGMVNYAEMMQQHSVQEARLNRVEENSTMILMRCDRIDVNISLLSTQQSSTTGSNPPIGDDAVGTGRGHQAAVKVLGTHRRSPFARFKLPERSATAFFLIS</sequence>
<evidence type="ECO:0000313" key="1">
    <source>
        <dbReference type="EMBL" id="EMD34435.1"/>
    </source>
</evidence>
<dbReference type="EMBL" id="KB445803">
    <property type="protein sequence ID" value="EMD34435.1"/>
    <property type="molecule type" value="Genomic_DNA"/>
</dbReference>
<accession>M2QQK4</accession>
<dbReference type="GO" id="GO:0007166">
    <property type="term" value="P:cell surface receptor signaling pathway"/>
    <property type="evidence" value="ECO:0007669"/>
    <property type="project" value="InterPro"/>
</dbReference>
<dbReference type="HOGENOM" id="CLU_1331797_0_0_1"/>
<name>M2QQK4_CERS8</name>
<dbReference type="Proteomes" id="UP000016930">
    <property type="component" value="Unassembled WGS sequence"/>
</dbReference>
<protein>
    <submittedName>
        <fullName evidence="1">Uncharacterized protein</fullName>
    </submittedName>
</protein>
<gene>
    <name evidence="1" type="ORF">CERSUDRAFT_117306</name>
</gene>
<keyword evidence="2" id="KW-1185">Reference proteome</keyword>
<proteinExistence type="predicted"/>
<dbReference type="AlphaFoldDB" id="M2QQK4"/>
<reference evidence="1 2" key="1">
    <citation type="journal article" date="2012" name="Proc. Natl. Acad. Sci. U.S.A.">
        <title>Comparative genomics of Ceriporiopsis subvermispora and Phanerochaete chrysosporium provide insight into selective ligninolysis.</title>
        <authorList>
            <person name="Fernandez-Fueyo E."/>
            <person name="Ruiz-Duenas F.J."/>
            <person name="Ferreira P."/>
            <person name="Floudas D."/>
            <person name="Hibbett D.S."/>
            <person name="Canessa P."/>
            <person name="Larrondo L.F."/>
            <person name="James T.Y."/>
            <person name="Seelenfreund D."/>
            <person name="Lobos S."/>
            <person name="Polanco R."/>
            <person name="Tello M."/>
            <person name="Honda Y."/>
            <person name="Watanabe T."/>
            <person name="Watanabe T."/>
            <person name="Ryu J.S."/>
            <person name="Kubicek C.P."/>
            <person name="Schmoll M."/>
            <person name="Gaskell J."/>
            <person name="Hammel K.E."/>
            <person name="St John F.J."/>
            <person name="Vanden Wymelenberg A."/>
            <person name="Sabat G."/>
            <person name="Splinter BonDurant S."/>
            <person name="Syed K."/>
            <person name="Yadav J.S."/>
            <person name="Doddapaneni H."/>
            <person name="Subramanian V."/>
            <person name="Lavin J.L."/>
            <person name="Oguiza J.A."/>
            <person name="Perez G."/>
            <person name="Pisabarro A.G."/>
            <person name="Ramirez L."/>
            <person name="Santoyo F."/>
            <person name="Master E."/>
            <person name="Coutinho P.M."/>
            <person name="Henrissat B."/>
            <person name="Lombard V."/>
            <person name="Magnuson J.K."/>
            <person name="Kuees U."/>
            <person name="Hori C."/>
            <person name="Igarashi K."/>
            <person name="Samejima M."/>
            <person name="Held B.W."/>
            <person name="Barry K.W."/>
            <person name="LaButti K.M."/>
            <person name="Lapidus A."/>
            <person name="Lindquist E.A."/>
            <person name="Lucas S.M."/>
            <person name="Riley R."/>
            <person name="Salamov A.A."/>
            <person name="Hoffmeister D."/>
            <person name="Schwenk D."/>
            <person name="Hadar Y."/>
            <person name="Yarden O."/>
            <person name="de Vries R.P."/>
            <person name="Wiebenga A."/>
            <person name="Stenlid J."/>
            <person name="Eastwood D."/>
            <person name="Grigoriev I.V."/>
            <person name="Berka R.M."/>
            <person name="Blanchette R.A."/>
            <person name="Kersten P."/>
            <person name="Martinez A.T."/>
            <person name="Vicuna R."/>
            <person name="Cullen D."/>
        </authorList>
    </citation>
    <scope>NUCLEOTIDE SEQUENCE [LARGE SCALE GENOMIC DNA]</scope>
    <source>
        <strain evidence="1 2">B</strain>
    </source>
</reference>
<dbReference type="Gene3D" id="1.20.930.20">
    <property type="entry name" value="Adaptor protein Cbl, N-terminal domain"/>
    <property type="match status" value="1"/>
</dbReference>
<evidence type="ECO:0000313" key="2">
    <source>
        <dbReference type="Proteomes" id="UP000016930"/>
    </source>
</evidence>
<organism evidence="1 2">
    <name type="scientific">Ceriporiopsis subvermispora (strain B)</name>
    <name type="common">White-rot fungus</name>
    <name type="synonym">Gelatoporia subvermispora</name>
    <dbReference type="NCBI Taxonomy" id="914234"/>
    <lineage>
        <taxon>Eukaryota</taxon>
        <taxon>Fungi</taxon>
        <taxon>Dikarya</taxon>
        <taxon>Basidiomycota</taxon>
        <taxon>Agaricomycotina</taxon>
        <taxon>Agaricomycetes</taxon>
        <taxon>Polyporales</taxon>
        <taxon>Gelatoporiaceae</taxon>
        <taxon>Gelatoporia</taxon>
    </lineage>
</organism>